<dbReference type="Gene3D" id="6.10.140.140">
    <property type="match status" value="1"/>
</dbReference>
<evidence type="ECO:0000259" key="15">
    <source>
        <dbReference type="PROSITE" id="PS50157"/>
    </source>
</evidence>
<reference evidence="16" key="3">
    <citation type="submission" date="2025-09" db="UniProtKB">
        <authorList>
            <consortium name="Ensembl"/>
        </authorList>
    </citation>
    <scope>IDENTIFICATION</scope>
    <source>
        <strain evidence="16">2N</strain>
    </source>
</reference>
<comment type="function">
    <text evidence="1">May be involved in transcriptional regulation.</text>
</comment>
<dbReference type="FunFam" id="3.30.160.60:FF:000951">
    <property type="entry name" value="Zinc finger protein 8"/>
    <property type="match status" value="1"/>
</dbReference>
<dbReference type="STRING" id="10141.ENSCPOP00000015118"/>
<dbReference type="PROSITE" id="PS00028">
    <property type="entry name" value="ZINC_FINGER_C2H2_1"/>
    <property type="match status" value="7"/>
</dbReference>
<keyword evidence="10" id="KW-0805">Transcription regulation</keyword>
<protein>
    <submittedName>
        <fullName evidence="16">Zinc finger protein 597</fullName>
    </submittedName>
</protein>
<dbReference type="SMART" id="SM00355">
    <property type="entry name" value="ZnF_C2H2"/>
    <property type="match status" value="7"/>
</dbReference>
<dbReference type="FunFam" id="3.30.160.60:FF:000624">
    <property type="entry name" value="zinc finger protein 697"/>
    <property type="match status" value="1"/>
</dbReference>
<keyword evidence="12" id="KW-0804">Transcription</keyword>
<dbReference type="PANTHER" id="PTHR24381">
    <property type="entry name" value="ZINC FINGER PROTEIN"/>
    <property type="match status" value="1"/>
</dbReference>
<dbReference type="SUPFAM" id="SSF109640">
    <property type="entry name" value="KRAB domain (Kruppel-associated box)"/>
    <property type="match status" value="1"/>
</dbReference>
<dbReference type="Pfam" id="PF13912">
    <property type="entry name" value="zf-C2H2_6"/>
    <property type="match status" value="1"/>
</dbReference>
<dbReference type="EMBL" id="AAKN02007421">
    <property type="status" value="NOT_ANNOTATED_CDS"/>
    <property type="molecule type" value="Genomic_DNA"/>
</dbReference>
<dbReference type="GO" id="GO:0000977">
    <property type="term" value="F:RNA polymerase II transcription regulatory region sequence-specific DNA binding"/>
    <property type="evidence" value="ECO:0007669"/>
    <property type="project" value="TreeGrafter"/>
</dbReference>
<dbReference type="FunFam" id="3.30.160.60:FF:002285">
    <property type="entry name" value="Zinc finger protein 597"/>
    <property type="match status" value="1"/>
</dbReference>
<dbReference type="InterPro" id="IPR036236">
    <property type="entry name" value="Znf_C2H2_sf"/>
</dbReference>
<comment type="subcellular location">
    <subcellularLocation>
        <location evidence="2">Nucleus</location>
    </subcellularLocation>
</comment>
<evidence type="ECO:0000256" key="4">
    <source>
        <dbReference type="ARBA" id="ARBA00022499"/>
    </source>
</evidence>
<reference evidence="17" key="1">
    <citation type="journal article" date="2011" name="Nature">
        <title>A high-resolution map of human evolutionary constraint using 29 mammals.</title>
        <authorList>
            <person name="Lindblad-Toh K."/>
            <person name="Garber M."/>
            <person name="Zuk O."/>
            <person name="Lin M.F."/>
            <person name="Parker B.J."/>
            <person name="Washietl S."/>
            <person name="Kheradpour P."/>
            <person name="Ernst J."/>
            <person name="Jordan G."/>
            <person name="Mauceli E."/>
            <person name="Ward L.D."/>
            <person name="Lowe C.B."/>
            <person name="Holloway A.K."/>
            <person name="Clamp M."/>
            <person name="Gnerre S."/>
            <person name="Alfoldi J."/>
            <person name="Beal K."/>
            <person name="Chang J."/>
            <person name="Clawson H."/>
            <person name="Cuff J."/>
            <person name="Di Palma F."/>
            <person name="Fitzgerald S."/>
            <person name="Flicek P."/>
            <person name="Guttman M."/>
            <person name="Hubisz M.J."/>
            <person name="Jaffe D.B."/>
            <person name="Jungreis I."/>
            <person name="Kent W.J."/>
            <person name="Kostka D."/>
            <person name="Lara M."/>
            <person name="Martins A.L."/>
            <person name="Massingham T."/>
            <person name="Moltke I."/>
            <person name="Raney B.J."/>
            <person name="Rasmussen M.D."/>
            <person name="Robinson J."/>
            <person name="Stark A."/>
            <person name="Vilella A.J."/>
            <person name="Wen J."/>
            <person name="Xie X."/>
            <person name="Zody M.C."/>
            <person name="Baldwin J."/>
            <person name="Bloom T."/>
            <person name="Chin C.W."/>
            <person name="Heiman D."/>
            <person name="Nicol R."/>
            <person name="Nusbaum C."/>
            <person name="Young S."/>
            <person name="Wilkinson J."/>
            <person name="Worley K.C."/>
            <person name="Kovar C.L."/>
            <person name="Muzny D.M."/>
            <person name="Gibbs R.A."/>
            <person name="Cree A."/>
            <person name="Dihn H.H."/>
            <person name="Fowler G."/>
            <person name="Jhangiani S."/>
            <person name="Joshi V."/>
            <person name="Lee S."/>
            <person name="Lewis L.R."/>
            <person name="Nazareth L.V."/>
            <person name="Okwuonu G."/>
            <person name="Santibanez J."/>
            <person name="Warren W.C."/>
            <person name="Mardis E.R."/>
            <person name="Weinstock G.M."/>
            <person name="Wilson R.K."/>
            <person name="Delehaunty K."/>
            <person name="Dooling D."/>
            <person name="Fronik C."/>
            <person name="Fulton L."/>
            <person name="Fulton B."/>
            <person name="Graves T."/>
            <person name="Minx P."/>
            <person name="Sodergren E."/>
            <person name="Birney E."/>
            <person name="Margulies E.H."/>
            <person name="Herrero J."/>
            <person name="Green E.D."/>
            <person name="Haussler D."/>
            <person name="Siepel A."/>
            <person name="Goldman N."/>
            <person name="Pollard K.S."/>
            <person name="Pedersen J.S."/>
            <person name="Lander E.S."/>
            <person name="Kellis M."/>
        </authorList>
    </citation>
    <scope>NUCLEOTIDE SEQUENCE [LARGE SCALE GENOMIC DNA]</scope>
    <source>
        <strain evidence="17">2N</strain>
    </source>
</reference>
<evidence type="ECO:0000256" key="2">
    <source>
        <dbReference type="ARBA" id="ARBA00004123"/>
    </source>
</evidence>
<dbReference type="GeneID" id="100717878"/>
<dbReference type="SUPFAM" id="SSF57667">
    <property type="entry name" value="beta-beta-alpha zinc fingers"/>
    <property type="match status" value="5"/>
</dbReference>
<feature type="domain" description="C2H2-type" evidence="15">
    <location>
        <begin position="339"/>
        <end position="366"/>
    </location>
</feature>
<dbReference type="FunFam" id="3.30.160.60:FF:000100">
    <property type="entry name" value="Zinc finger 45-like"/>
    <property type="match status" value="1"/>
</dbReference>
<reference evidence="16" key="2">
    <citation type="submission" date="2025-08" db="UniProtKB">
        <authorList>
            <consortium name="Ensembl"/>
        </authorList>
    </citation>
    <scope>IDENTIFICATION</scope>
    <source>
        <strain evidence="16">2N</strain>
    </source>
</reference>
<comment type="similarity">
    <text evidence="3">Belongs to the krueppel C2H2-type zinc-finger protein family.</text>
</comment>
<dbReference type="OMA" id="ILDFPWE"/>
<keyword evidence="13" id="KW-0539">Nucleus</keyword>
<keyword evidence="6" id="KW-0677">Repeat</keyword>
<keyword evidence="4" id="KW-1017">Isopeptide bond</keyword>
<dbReference type="HOGENOM" id="CLU_002678_0_7_1"/>
<dbReference type="Bgee" id="ENSCPOG00000026771">
    <property type="expression patterns" value="Expressed in testis and 3 other cell types or tissues"/>
</dbReference>
<evidence type="ECO:0000256" key="5">
    <source>
        <dbReference type="ARBA" id="ARBA00022723"/>
    </source>
</evidence>
<dbReference type="InParanoid" id="H0VWP0"/>
<dbReference type="GO" id="GO:0005634">
    <property type="term" value="C:nucleus"/>
    <property type="evidence" value="ECO:0007669"/>
    <property type="project" value="UniProtKB-SubCell"/>
</dbReference>
<feature type="domain" description="C2H2-type" evidence="15">
    <location>
        <begin position="212"/>
        <end position="239"/>
    </location>
</feature>
<keyword evidence="7 14" id="KW-0863">Zinc-finger</keyword>
<feature type="domain" description="C2H2-type" evidence="15">
    <location>
        <begin position="184"/>
        <end position="211"/>
    </location>
</feature>
<dbReference type="GO" id="GO:0008270">
    <property type="term" value="F:zinc ion binding"/>
    <property type="evidence" value="ECO:0007669"/>
    <property type="project" value="UniProtKB-KW"/>
</dbReference>
<dbReference type="Gene3D" id="3.30.160.60">
    <property type="entry name" value="Classic Zinc Finger"/>
    <property type="match status" value="7"/>
</dbReference>
<evidence type="ECO:0000256" key="11">
    <source>
        <dbReference type="ARBA" id="ARBA00023125"/>
    </source>
</evidence>
<dbReference type="KEGG" id="cpoc:100717878"/>
<dbReference type="RefSeq" id="XP_063082460.1">
    <property type="nucleotide sequence ID" value="XM_063226390.1"/>
</dbReference>
<dbReference type="Proteomes" id="UP000005447">
    <property type="component" value="Unassembled WGS sequence"/>
</dbReference>
<organism evidence="16 17">
    <name type="scientific">Cavia porcellus</name>
    <name type="common">Guinea pig</name>
    <dbReference type="NCBI Taxonomy" id="10141"/>
    <lineage>
        <taxon>Eukaryota</taxon>
        <taxon>Metazoa</taxon>
        <taxon>Chordata</taxon>
        <taxon>Craniata</taxon>
        <taxon>Vertebrata</taxon>
        <taxon>Euteleostomi</taxon>
        <taxon>Mammalia</taxon>
        <taxon>Eutheria</taxon>
        <taxon>Euarchontoglires</taxon>
        <taxon>Glires</taxon>
        <taxon>Rodentia</taxon>
        <taxon>Hystricomorpha</taxon>
        <taxon>Caviidae</taxon>
        <taxon>Cavia</taxon>
    </lineage>
</organism>
<evidence type="ECO:0000256" key="14">
    <source>
        <dbReference type="PROSITE-ProRule" id="PRU00042"/>
    </source>
</evidence>
<dbReference type="InterPro" id="IPR013087">
    <property type="entry name" value="Znf_C2H2_type"/>
</dbReference>
<feature type="domain" description="C2H2-type" evidence="15">
    <location>
        <begin position="156"/>
        <end position="183"/>
    </location>
</feature>
<keyword evidence="9" id="KW-0832">Ubl conjugation</keyword>
<dbReference type="GeneTree" id="ENSGT00940000162263"/>
<dbReference type="FunFam" id="3.30.160.60:FF:000895">
    <property type="entry name" value="Zinc finger protein 597"/>
    <property type="match status" value="1"/>
</dbReference>
<name>H0VWP0_CAVPO</name>
<sequence length="422" mass="47979">MASTLPTSEPQEPVLFDDLAVYFSQEECVTLHPAQGSHSREATQESFEDVALMGGESNTEINEQLNLESLGLAELSLENYSIAAPLDHYPQKSSEDTVGILERKIVGGTSTYKSKLRSLLITIENHTPLVELSQCLGVKALSEILEFPLEEAKNEYKCPECDQTFSDNSYLVLHQKIHSQDKKYQCGDCGKSFSYRANLSTHKRIHTGEKPFKCTKCSATFRQQSLLSRHMNSHVKEKPYTCNMCGKGFMWLPGLAQHQKNHTTEKAYEHSNHGKSFDQKTNLALPENTHTPATQHSQRVKSFTQPSYPCLPKKSYKEDSEQHGIDDENFFSFSRFKPLQCPECDLTFPCFSELVSHQNIHTEEKPYKCETCAQSFASNLELTCHQKSHRQAEPFKCSVCGKSFKVNIRLITHRRTHRKNTL</sequence>
<dbReference type="InterPro" id="IPR036051">
    <property type="entry name" value="KRAB_dom_sf"/>
</dbReference>
<dbReference type="RefSeq" id="XP_003478186.1">
    <property type="nucleotide sequence ID" value="XM_003478138.5"/>
</dbReference>
<keyword evidence="5" id="KW-0479">Metal-binding</keyword>
<dbReference type="Ensembl" id="ENSCPOT00000027714.2">
    <property type="protein sequence ID" value="ENSCPOP00000015118.2"/>
    <property type="gene ID" value="ENSCPOG00000026771.2"/>
</dbReference>
<feature type="domain" description="C2H2-type" evidence="15">
    <location>
        <begin position="240"/>
        <end position="267"/>
    </location>
</feature>
<dbReference type="eggNOG" id="KOG1721">
    <property type="taxonomic scope" value="Eukaryota"/>
</dbReference>
<feature type="domain" description="C2H2-type" evidence="15">
    <location>
        <begin position="367"/>
        <end position="394"/>
    </location>
</feature>
<evidence type="ECO:0000256" key="12">
    <source>
        <dbReference type="ARBA" id="ARBA00023163"/>
    </source>
</evidence>
<evidence type="ECO:0000313" key="17">
    <source>
        <dbReference type="Proteomes" id="UP000005447"/>
    </source>
</evidence>
<accession>H0VWP0</accession>
<keyword evidence="11" id="KW-0238">DNA-binding</keyword>
<evidence type="ECO:0000313" key="16">
    <source>
        <dbReference type="Ensembl" id="ENSCPOP00000015118.2"/>
    </source>
</evidence>
<dbReference type="FunCoup" id="H0VWP0">
    <property type="interactions" value="131"/>
</dbReference>
<dbReference type="PROSITE" id="PS50157">
    <property type="entry name" value="ZINC_FINGER_C2H2_2"/>
    <property type="match status" value="7"/>
</dbReference>
<keyword evidence="17" id="KW-1185">Reference proteome</keyword>
<evidence type="ECO:0000256" key="1">
    <source>
        <dbReference type="ARBA" id="ARBA00003767"/>
    </source>
</evidence>
<dbReference type="RefSeq" id="XP_063082461.1">
    <property type="nucleotide sequence ID" value="XM_063226391.1"/>
</dbReference>
<dbReference type="InterPro" id="IPR001909">
    <property type="entry name" value="KRAB"/>
</dbReference>
<evidence type="ECO:0000256" key="3">
    <source>
        <dbReference type="ARBA" id="ARBA00006991"/>
    </source>
</evidence>
<evidence type="ECO:0000256" key="9">
    <source>
        <dbReference type="ARBA" id="ARBA00022843"/>
    </source>
</evidence>
<dbReference type="Pfam" id="PF00096">
    <property type="entry name" value="zf-C2H2"/>
    <property type="match status" value="3"/>
</dbReference>
<dbReference type="OrthoDB" id="8117402at2759"/>
<dbReference type="RefSeq" id="XP_063082459.1">
    <property type="nucleotide sequence ID" value="XM_063226389.1"/>
</dbReference>
<keyword evidence="8" id="KW-0862">Zinc</keyword>
<dbReference type="VEuPathDB" id="HostDB:ENSCPOG00000026771"/>
<evidence type="ECO:0000256" key="6">
    <source>
        <dbReference type="ARBA" id="ARBA00022737"/>
    </source>
</evidence>
<dbReference type="AlphaFoldDB" id="H0VWP0"/>
<dbReference type="GO" id="GO:0000981">
    <property type="term" value="F:DNA-binding transcription factor activity, RNA polymerase II-specific"/>
    <property type="evidence" value="ECO:0007669"/>
    <property type="project" value="TreeGrafter"/>
</dbReference>
<feature type="domain" description="C2H2-type" evidence="15">
    <location>
        <begin position="395"/>
        <end position="422"/>
    </location>
</feature>
<dbReference type="Pfam" id="PF01352">
    <property type="entry name" value="KRAB"/>
    <property type="match status" value="1"/>
</dbReference>
<dbReference type="FunFam" id="3.30.160.60:FF:001266">
    <property type="entry name" value="Zinc finger protein 662"/>
    <property type="match status" value="1"/>
</dbReference>
<proteinExistence type="inferred from homology"/>
<dbReference type="CTD" id="146434"/>
<dbReference type="CDD" id="cd07765">
    <property type="entry name" value="KRAB_A-box"/>
    <property type="match status" value="1"/>
</dbReference>
<evidence type="ECO:0000256" key="8">
    <source>
        <dbReference type="ARBA" id="ARBA00022833"/>
    </source>
</evidence>
<evidence type="ECO:0000256" key="10">
    <source>
        <dbReference type="ARBA" id="ARBA00023015"/>
    </source>
</evidence>
<dbReference type="PANTHER" id="PTHR24381:SF390">
    <property type="entry name" value="ZINC FINGER PROTEIN 37 HOMOLOG"/>
    <property type="match status" value="1"/>
</dbReference>
<evidence type="ECO:0000256" key="7">
    <source>
        <dbReference type="ARBA" id="ARBA00022771"/>
    </source>
</evidence>
<gene>
    <name evidence="16" type="primary">ZNF597</name>
</gene>
<evidence type="ECO:0000256" key="13">
    <source>
        <dbReference type="ARBA" id="ARBA00023242"/>
    </source>
</evidence>
<dbReference type="FunFam" id="3.30.160.60:FF:000609">
    <property type="entry name" value="zinc finger protein 621"/>
    <property type="match status" value="1"/>
</dbReference>